<dbReference type="Gene3D" id="1.50.10.20">
    <property type="match status" value="1"/>
</dbReference>
<dbReference type="Pfam" id="PF20736">
    <property type="entry name" value="Glyco_hydro127M"/>
    <property type="match status" value="1"/>
</dbReference>
<dbReference type="InterPro" id="IPR049049">
    <property type="entry name" value="Beta-AFase-like_GH127_C"/>
</dbReference>
<gene>
    <name evidence="4" type="primary">hypBA1_1</name>
    <name evidence="4" type="ORF">CLCHR_25110</name>
</gene>
<evidence type="ECO:0000259" key="2">
    <source>
        <dbReference type="Pfam" id="PF20736"/>
    </source>
</evidence>
<evidence type="ECO:0000313" key="5">
    <source>
        <dbReference type="Proteomes" id="UP000191056"/>
    </source>
</evidence>
<dbReference type="PANTHER" id="PTHR43465:SF2">
    <property type="entry name" value="DUF1680 DOMAIN PROTEIN (AFU_ORTHOLOGUE AFUA_1G08910)"/>
    <property type="match status" value="1"/>
</dbReference>
<keyword evidence="4" id="KW-0378">Hydrolase</keyword>
<feature type="domain" description="Non-reducing end beta-L-arabinofuranosidase-like GH127 C-terminal" evidence="3">
    <location>
        <begin position="549"/>
        <end position="661"/>
    </location>
</feature>
<proteinExistence type="predicted"/>
<dbReference type="InterPro" id="IPR012878">
    <property type="entry name" value="Beta-AFase-like_GH127_cat"/>
</dbReference>
<dbReference type="Pfam" id="PF20737">
    <property type="entry name" value="Glyco_hydro127C"/>
    <property type="match status" value="1"/>
</dbReference>
<comment type="caution">
    <text evidence="4">The sequence shown here is derived from an EMBL/GenBank/DDBJ whole genome shotgun (WGS) entry which is preliminary data.</text>
</comment>
<organism evidence="4 5">
    <name type="scientific">Clostridium chromiireducens</name>
    <dbReference type="NCBI Taxonomy" id="225345"/>
    <lineage>
        <taxon>Bacteria</taxon>
        <taxon>Bacillati</taxon>
        <taxon>Bacillota</taxon>
        <taxon>Clostridia</taxon>
        <taxon>Eubacteriales</taxon>
        <taxon>Clostridiaceae</taxon>
        <taxon>Clostridium</taxon>
    </lineage>
</organism>
<evidence type="ECO:0000259" key="3">
    <source>
        <dbReference type="Pfam" id="PF20737"/>
    </source>
</evidence>
<evidence type="ECO:0000259" key="1">
    <source>
        <dbReference type="Pfam" id="PF07944"/>
    </source>
</evidence>
<dbReference type="Pfam" id="PF07944">
    <property type="entry name" value="Beta-AFase-like_GH127_cat"/>
    <property type="match status" value="1"/>
</dbReference>
<dbReference type="InterPro" id="IPR049046">
    <property type="entry name" value="Beta-AFase-like_GH127_middle"/>
</dbReference>
<feature type="domain" description="Non-reducing end beta-L-arabinofuranosidase-like GH127 middle" evidence="2">
    <location>
        <begin position="449"/>
        <end position="545"/>
    </location>
</feature>
<dbReference type="AlphaFoldDB" id="A0A1V4IMU1"/>
<dbReference type="SUPFAM" id="SSF48208">
    <property type="entry name" value="Six-hairpin glycosidases"/>
    <property type="match status" value="1"/>
</dbReference>
<dbReference type="InterPro" id="IPR008928">
    <property type="entry name" value="6-hairpin_glycosidase_sf"/>
</dbReference>
<name>A0A1V4IMU1_9CLOT</name>
<accession>A0A1V4IMU1</accession>
<dbReference type="GO" id="GO:0005975">
    <property type="term" value="P:carbohydrate metabolic process"/>
    <property type="evidence" value="ECO:0007669"/>
    <property type="project" value="InterPro"/>
</dbReference>
<keyword evidence="5" id="KW-1185">Reference proteome</keyword>
<sequence length="663" mass="76071">MDKDSLEFSKDLRKISKEIPLNNIKINDEFWSKYIKLAMEVVIPYQWEAINDRIEDAEPSHAIKNFRIAAGLETGEFHGMVFQDSDVSKWLEAVGFSLQTHPDSELEKNADEVIDILELAQRSDGYLNTYFILKEPDNRWTNLAECHELYCAGHFFEAAVAYYNATNKRKVLDIACKFADYIDATFGPEEGKIHGYDGHPEVELALFKLYKVTENEKYLKLSKYFLDERGAKPDFFDMQWEKRGRKDFWQGGINREWGKKYYQTHLPIRKQSAAEGHAVRVVYMCMGMADVAAETGDSELFKACENLWKNIVSKRMYITGGIGSTSIGESFTFDYDLPNDTVYAETCASIGLAFFAHRMLMIEPRSEYADVMERALYNTIIGGMSQDGKGFFYVNPLEVRPEACEKNPTKHHVKPVRQKWFTCACCPPNITRTLTSLGRYIYTVNDDIVYANLYIGGKADINVGNNEIRIIQETEYPWEEKVLIKVGTKEKTKFTLALRIPGWCGKAEVKVNSEVINIEEIKLNGYAMVNREWRDGDKVELILKMPILRMKANPLVSADIGKVAIQRGPLVYCLEEADNGPNLHEIYLPKEAELEACFEADLLGGIMVLKAEAKRISNNSKWKDQLYSSKIKEEYDSINIKFVPYYSWANRGTGEMIVWVREK</sequence>
<dbReference type="OrthoDB" id="9757939at2"/>
<reference evidence="4 5" key="1">
    <citation type="submission" date="2017-03" db="EMBL/GenBank/DDBJ databases">
        <title>Genome sequence of Clostridium chromiireducens DSM 23318.</title>
        <authorList>
            <person name="Poehlein A."/>
            <person name="Daniel R."/>
        </authorList>
    </citation>
    <scope>NUCLEOTIDE SEQUENCE [LARGE SCALE GENOMIC DNA]</scope>
    <source>
        <strain evidence="4 5">DSM 23318</strain>
    </source>
</reference>
<dbReference type="GO" id="GO:0102478">
    <property type="term" value="F:beta-L-arabinofuranosidase activity"/>
    <property type="evidence" value="ECO:0007669"/>
    <property type="project" value="UniProtKB-EC"/>
</dbReference>
<dbReference type="PANTHER" id="PTHR43465">
    <property type="entry name" value="DUF1680 DOMAIN PROTEIN (AFU_ORTHOLOGUE AFUA_1G08910)"/>
    <property type="match status" value="1"/>
</dbReference>
<dbReference type="STRING" id="225345.CLCHR_25110"/>
<dbReference type="EC" id="3.2.1.185" evidence="4"/>
<feature type="domain" description="Non-reducing end beta-L-arabinofuranosidase-like GH127 catalytic" evidence="1">
    <location>
        <begin position="23"/>
        <end position="438"/>
    </location>
</feature>
<protein>
    <submittedName>
        <fullName evidence="4">Non-reducing end beta-L-arabinofuranosidase</fullName>
        <ecNumber evidence="4">3.2.1.185</ecNumber>
    </submittedName>
</protein>
<dbReference type="InterPro" id="IPR049174">
    <property type="entry name" value="Beta-AFase-like"/>
</dbReference>
<dbReference type="RefSeq" id="WP_079440128.1">
    <property type="nucleotide sequence ID" value="NZ_MZGT01000031.1"/>
</dbReference>
<keyword evidence="4" id="KW-0326">Glycosidase</keyword>
<evidence type="ECO:0000313" key="4">
    <source>
        <dbReference type="EMBL" id="OPJ61351.1"/>
    </source>
</evidence>
<dbReference type="EMBL" id="MZGT01000031">
    <property type="protein sequence ID" value="OPJ61351.1"/>
    <property type="molecule type" value="Genomic_DNA"/>
</dbReference>
<dbReference type="Proteomes" id="UP000191056">
    <property type="component" value="Unassembled WGS sequence"/>
</dbReference>